<reference evidence="2 3" key="1">
    <citation type="submission" date="2023-11" db="EMBL/GenBank/DDBJ databases">
        <title>Halocaridina rubra genome assembly.</title>
        <authorList>
            <person name="Smith C."/>
        </authorList>
    </citation>
    <scope>NUCLEOTIDE SEQUENCE [LARGE SCALE GENOMIC DNA]</scope>
    <source>
        <strain evidence="2">EP-1</strain>
        <tissue evidence="2">Whole</tissue>
    </source>
</reference>
<feature type="non-terminal residue" evidence="2">
    <location>
        <position position="80"/>
    </location>
</feature>
<dbReference type="Proteomes" id="UP001381693">
    <property type="component" value="Unassembled WGS sequence"/>
</dbReference>
<proteinExistence type="predicted"/>
<protein>
    <submittedName>
        <fullName evidence="2">Uncharacterized protein</fullName>
    </submittedName>
</protein>
<dbReference type="AlphaFoldDB" id="A0AAN8XNG5"/>
<gene>
    <name evidence="2" type="ORF">SK128_018988</name>
</gene>
<comment type="caution">
    <text evidence="2">The sequence shown here is derived from an EMBL/GenBank/DDBJ whole genome shotgun (WGS) entry which is preliminary data.</text>
</comment>
<feature type="compositionally biased region" description="Polar residues" evidence="1">
    <location>
        <begin position="70"/>
        <end position="80"/>
    </location>
</feature>
<feature type="non-terminal residue" evidence="2">
    <location>
        <position position="1"/>
    </location>
</feature>
<keyword evidence="3" id="KW-1185">Reference proteome</keyword>
<accession>A0AAN8XNG5</accession>
<organism evidence="2 3">
    <name type="scientific">Halocaridina rubra</name>
    <name type="common">Hawaiian red shrimp</name>
    <dbReference type="NCBI Taxonomy" id="373956"/>
    <lineage>
        <taxon>Eukaryota</taxon>
        <taxon>Metazoa</taxon>
        <taxon>Ecdysozoa</taxon>
        <taxon>Arthropoda</taxon>
        <taxon>Crustacea</taxon>
        <taxon>Multicrustacea</taxon>
        <taxon>Malacostraca</taxon>
        <taxon>Eumalacostraca</taxon>
        <taxon>Eucarida</taxon>
        <taxon>Decapoda</taxon>
        <taxon>Pleocyemata</taxon>
        <taxon>Caridea</taxon>
        <taxon>Atyoidea</taxon>
        <taxon>Atyidae</taxon>
        <taxon>Halocaridina</taxon>
    </lineage>
</organism>
<evidence type="ECO:0000313" key="2">
    <source>
        <dbReference type="EMBL" id="KAK7081424.1"/>
    </source>
</evidence>
<evidence type="ECO:0000313" key="3">
    <source>
        <dbReference type="Proteomes" id="UP001381693"/>
    </source>
</evidence>
<sequence length="80" mass="8591">DDDDEESSLSEEADLSDYVSGLNVGRVARGSGRFLRSSQTSSNVPAGYHSQRPPSAHTSHLPRPPGHQVARSQSASRLTM</sequence>
<feature type="region of interest" description="Disordered" evidence="1">
    <location>
        <begin position="34"/>
        <end position="80"/>
    </location>
</feature>
<evidence type="ECO:0000256" key="1">
    <source>
        <dbReference type="SAM" id="MobiDB-lite"/>
    </source>
</evidence>
<dbReference type="EMBL" id="JAXCGZ010004935">
    <property type="protein sequence ID" value="KAK7081424.1"/>
    <property type="molecule type" value="Genomic_DNA"/>
</dbReference>
<name>A0AAN8XNG5_HALRR</name>